<gene>
    <name evidence="1" type="ORF">B0H16DRAFT_1731009</name>
</gene>
<evidence type="ECO:0000313" key="1">
    <source>
        <dbReference type="EMBL" id="KAJ7735884.1"/>
    </source>
</evidence>
<sequence>MHPALRLENLEDLSLSLQRQARMLVSSINVNPLLPVWYANLSHSIPTQNAIEAAQAAGEPIFAVIGAEIAVRVLSKLRNGPPGVYPKLWARAWPWIELLHTYRQHLNGLTQKRTLYAAFVSTLGNFRAFNPDQPVEATPGVRIVVGAVWELALDGNDDAALRNVSYQGVPAEKISYTESKK</sequence>
<dbReference type="AlphaFoldDB" id="A0AAD7I7B2"/>
<accession>A0AAD7I7B2</accession>
<keyword evidence="2" id="KW-1185">Reference proteome</keyword>
<evidence type="ECO:0000313" key="2">
    <source>
        <dbReference type="Proteomes" id="UP001215598"/>
    </source>
</evidence>
<name>A0AAD7I7B2_9AGAR</name>
<organism evidence="1 2">
    <name type="scientific">Mycena metata</name>
    <dbReference type="NCBI Taxonomy" id="1033252"/>
    <lineage>
        <taxon>Eukaryota</taxon>
        <taxon>Fungi</taxon>
        <taxon>Dikarya</taxon>
        <taxon>Basidiomycota</taxon>
        <taxon>Agaricomycotina</taxon>
        <taxon>Agaricomycetes</taxon>
        <taxon>Agaricomycetidae</taxon>
        <taxon>Agaricales</taxon>
        <taxon>Marasmiineae</taxon>
        <taxon>Mycenaceae</taxon>
        <taxon>Mycena</taxon>
    </lineage>
</organism>
<protein>
    <submittedName>
        <fullName evidence="1">Uncharacterized protein</fullName>
    </submittedName>
</protein>
<dbReference type="Proteomes" id="UP001215598">
    <property type="component" value="Unassembled WGS sequence"/>
</dbReference>
<dbReference type="EMBL" id="JARKIB010000124">
    <property type="protein sequence ID" value="KAJ7735884.1"/>
    <property type="molecule type" value="Genomic_DNA"/>
</dbReference>
<proteinExistence type="predicted"/>
<reference evidence="1" key="1">
    <citation type="submission" date="2023-03" db="EMBL/GenBank/DDBJ databases">
        <title>Massive genome expansion in bonnet fungi (Mycena s.s.) driven by repeated elements and novel gene families across ecological guilds.</title>
        <authorList>
            <consortium name="Lawrence Berkeley National Laboratory"/>
            <person name="Harder C.B."/>
            <person name="Miyauchi S."/>
            <person name="Viragh M."/>
            <person name="Kuo A."/>
            <person name="Thoen E."/>
            <person name="Andreopoulos B."/>
            <person name="Lu D."/>
            <person name="Skrede I."/>
            <person name="Drula E."/>
            <person name="Henrissat B."/>
            <person name="Morin E."/>
            <person name="Kohler A."/>
            <person name="Barry K."/>
            <person name="LaButti K."/>
            <person name="Morin E."/>
            <person name="Salamov A."/>
            <person name="Lipzen A."/>
            <person name="Mereny Z."/>
            <person name="Hegedus B."/>
            <person name="Baldrian P."/>
            <person name="Stursova M."/>
            <person name="Weitz H."/>
            <person name="Taylor A."/>
            <person name="Grigoriev I.V."/>
            <person name="Nagy L.G."/>
            <person name="Martin F."/>
            <person name="Kauserud H."/>
        </authorList>
    </citation>
    <scope>NUCLEOTIDE SEQUENCE</scope>
    <source>
        <strain evidence="1">CBHHK182m</strain>
    </source>
</reference>
<comment type="caution">
    <text evidence="1">The sequence shown here is derived from an EMBL/GenBank/DDBJ whole genome shotgun (WGS) entry which is preliminary data.</text>
</comment>